<evidence type="ECO:0000313" key="2">
    <source>
        <dbReference type="Proteomes" id="UP000000582"/>
    </source>
</evidence>
<keyword evidence="2" id="KW-1185">Reference proteome</keyword>
<name>Q8NLS6_CORGL</name>
<dbReference type="eggNOG" id="ENOG5031J6K">
    <property type="taxonomic scope" value="Bacteria"/>
</dbReference>
<dbReference type="PATRIC" id="fig|196627.13.peg.2793"/>
<dbReference type="AlphaFoldDB" id="Q8NLS6"/>
<gene>
    <name evidence="1" type="ordered locus">Cgl2860</name>
</gene>
<dbReference type="Proteomes" id="UP000000582">
    <property type="component" value="Chromosome"/>
</dbReference>
<dbReference type="KEGG" id="cgl:Cgl2860"/>
<sequence>MVSRQHNKRIFIGLFSLAAFKQAIMEAMATTITVFSPTHSPAQIRETILSAAKEDDVDFLGVPFTHPRNVTIEVDDELINDCLGWLDDVALASGLGIQYNDEVLRYGDEDISFTVQTKNDDDARIGASRLGLEHQLNVIAGGSGDSGDSGDYLKIAHFDLDNPADESSYISARSLAEVDGWTLEFGVAGVKNTTIVSSIDDAITTILRWMNGEDIRDLNWTRA</sequence>
<dbReference type="HOGENOM" id="CLU_1335413_0_0_11"/>
<evidence type="ECO:0000313" key="1">
    <source>
        <dbReference type="EMBL" id="BAC00255.1"/>
    </source>
</evidence>
<dbReference type="EMBL" id="BA000036">
    <property type="protein sequence ID" value="BAC00255.1"/>
    <property type="molecule type" value="Genomic_DNA"/>
</dbReference>
<dbReference type="BioCyc" id="CORYNE:G18NG-12479-MONOMER"/>
<dbReference type="OrthoDB" id="4403175at2"/>
<dbReference type="STRING" id="196627.cg3167"/>
<reference evidence="2" key="1">
    <citation type="journal article" date="2003" name="Appl. Microbiol. Biotechnol.">
        <title>The Corynebacterium glutamicum genome: features and impacts on biotechnological processes.</title>
        <authorList>
            <person name="Ikeda M."/>
            <person name="Nakagawa S."/>
        </authorList>
    </citation>
    <scope>NUCLEOTIDE SEQUENCE [LARGE SCALE GENOMIC DNA]</scope>
    <source>
        <strain evidence="2">ATCC 13032 / DSM 20300 / BCRC 11384 / JCM 1318 / LMG 3730 / NCIMB 10025</strain>
    </source>
</reference>
<protein>
    <submittedName>
        <fullName evidence="1">Uncharacterized protein</fullName>
    </submittedName>
</protein>
<proteinExistence type="predicted"/>
<organism evidence="1 2">
    <name type="scientific">Corynebacterium glutamicum (strain ATCC 13032 / DSM 20300 / JCM 1318 / BCRC 11384 / CCUG 27702 / LMG 3730 / NBRC 12168 / NCIMB 10025 / NRRL B-2784 / 534)</name>
    <dbReference type="NCBI Taxonomy" id="196627"/>
    <lineage>
        <taxon>Bacteria</taxon>
        <taxon>Bacillati</taxon>
        <taxon>Actinomycetota</taxon>
        <taxon>Actinomycetes</taxon>
        <taxon>Mycobacteriales</taxon>
        <taxon>Corynebacteriaceae</taxon>
        <taxon>Corynebacterium</taxon>
    </lineage>
</organism>
<accession>Q8NLS6</accession>